<reference evidence="1 2" key="1">
    <citation type="journal article" date="2015" name="Nat. Commun.">
        <title>Outbred genome sequencing and CRISPR/Cas9 gene editing in butterflies.</title>
        <authorList>
            <person name="Li X."/>
            <person name="Fan D."/>
            <person name="Zhang W."/>
            <person name="Liu G."/>
            <person name="Zhang L."/>
            <person name="Zhao L."/>
            <person name="Fang X."/>
            <person name="Chen L."/>
            <person name="Dong Y."/>
            <person name="Chen Y."/>
            <person name="Ding Y."/>
            <person name="Zhao R."/>
            <person name="Feng M."/>
            <person name="Zhu Y."/>
            <person name="Feng Y."/>
            <person name="Jiang X."/>
            <person name="Zhu D."/>
            <person name="Xiang H."/>
            <person name="Feng X."/>
            <person name="Li S."/>
            <person name="Wang J."/>
            <person name="Zhang G."/>
            <person name="Kronforst M.R."/>
            <person name="Wang W."/>
        </authorList>
    </citation>
    <scope>NUCLEOTIDE SEQUENCE [LARGE SCALE GENOMIC DNA]</scope>
    <source>
        <strain evidence="1">Ya'a_city_454_Pm</strain>
        <tissue evidence="1">Whole body</tissue>
    </source>
</reference>
<protein>
    <submittedName>
        <fullName evidence="1">Uncharacterized protein</fullName>
    </submittedName>
</protein>
<evidence type="ECO:0000313" key="2">
    <source>
        <dbReference type="Proteomes" id="UP000053240"/>
    </source>
</evidence>
<evidence type="ECO:0000313" key="1">
    <source>
        <dbReference type="EMBL" id="KPJ14470.1"/>
    </source>
</evidence>
<proteinExistence type="predicted"/>
<keyword evidence="2" id="KW-1185">Reference proteome</keyword>
<gene>
    <name evidence="1" type="ORF">RR48_13541</name>
</gene>
<organism evidence="1 2">
    <name type="scientific">Papilio machaon</name>
    <name type="common">Old World swallowtail butterfly</name>
    <dbReference type="NCBI Taxonomy" id="76193"/>
    <lineage>
        <taxon>Eukaryota</taxon>
        <taxon>Metazoa</taxon>
        <taxon>Ecdysozoa</taxon>
        <taxon>Arthropoda</taxon>
        <taxon>Hexapoda</taxon>
        <taxon>Insecta</taxon>
        <taxon>Pterygota</taxon>
        <taxon>Neoptera</taxon>
        <taxon>Endopterygota</taxon>
        <taxon>Lepidoptera</taxon>
        <taxon>Glossata</taxon>
        <taxon>Ditrysia</taxon>
        <taxon>Papilionoidea</taxon>
        <taxon>Papilionidae</taxon>
        <taxon>Papilioninae</taxon>
        <taxon>Papilio</taxon>
    </lineage>
</organism>
<dbReference type="AlphaFoldDB" id="A0A194RB14"/>
<dbReference type="InParanoid" id="A0A194RB14"/>
<dbReference type="EMBL" id="KQ460473">
    <property type="protein sequence ID" value="KPJ14470.1"/>
    <property type="molecule type" value="Genomic_DNA"/>
</dbReference>
<dbReference type="Proteomes" id="UP000053240">
    <property type="component" value="Unassembled WGS sequence"/>
</dbReference>
<accession>A0A194RB14</accession>
<sequence length="32" mass="3241">MEGPRPGGTAFVITVAPTPALVLNGGVPENDY</sequence>
<name>A0A194RB14_PAPMA</name>